<accession>A0ABS3XPA9</accession>
<comment type="caution">
    <text evidence="2">The sequence shown here is derived from an EMBL/GenBank/DDBJ whole genome shotgun (WGS) entry which is preliminary data.</text>
</comment>
<evidence type="ECO:0008006" key="4">
    <source>
        <dbReference type="Google" id="ProtNLM"/>
    </source>
</evidence>
<keyword evidence="1" id="KW-0812">Transmembrane</keyword>
<feature type="transmembrane region" description="Helical" evidence="1">
    <location>
        <begin position="160"/>
        <end position="193"/>
    </location>
</feature>
<evidence type="ECO:0000256" key="1">
    <source>
        <dbReference type="SAM" id="Phobius"/>
    </source>
</evidence>
<protein>
    <recommendedName>
        <fullName evidence="4">DUF3592 domain-containing protein</fullName>
    </recommendedName>
</protein>
<proteinExistence type="predicted"/>
<feature type="transmembrane region" description="Helical" evidence="1">
    <location>
        <begin position="28"/>
        <end position="48"/>
    </location>
</feature>
<keyword evidence="3" id="KW-1185">Reference proteome</keyword>
<dbReference type="EMBL" id="JAFFZM010000001">
    <property type="protein sequence ID" value="MBO8197240.1"/>
    <property type="molecule type" value="Genomic_DNA"/>
</dbReference>
<dbReference type="Proteomes" id="UP000721954">
    <property type="component" value="Unassembled WGS sequence"/>
</dbReference>
<organism evidence="2 3">
    <name type="scientific">Streptomyces smyrnaeus</name>
    <dbReference type="NCBI Taxonomy" id="1387713"/>
    <lineage>
        <taxon>Bacteria</taxon>
        <taxon>Bacillati</taxon>
        <taxon>Actinomycetota</taxon>
        <taxon>Actinomycetes</taxon>
        <taxon>Kitasatosporales</taxon>
        <taxon>Streptomycetaceae</taxon>
        <taxon>Streptomyces</taxon>
    </lineage>
</organism>
<keyword evidence="1" id="KW-0472">Membrane</keyword>
<dbReference type="GeneID" id="96257512"/>
<evidence type="ECO:0000313" key="3">
    <source>
        <dbReference type="Proteomes" id="UP000721954"/>
    </source>
</evidence>
<keyword evidence="1" id="KW-1133">Transmembrane helix</keyword>
<reference evidence="2 3" key="1">
    <citation type="submission" date="2021-02" db="EMBL/GenBank/DDBJ databases">
        <title>Streptomyces spirodelae sp. nov., isolated from duckweed.</title>
        <authorList>
            <person name="Saimee Y."/>
            <person name="Duangmal K."/>
        </authorList>
    </citation>
    <scope>NUCLEOTIDE SEQUENCE [LARGE SCALE GENOMIC DNA]</scope>
    <source>
        <strain evidence="2 3">DSM 42105</strain>
    </source>
</reference>
<name>A0ABS3XPA9_9ACTN</name>
<sequence>MTGGKKSDGKQSRSAVRAWGRAWSGGEIAVGPLLWMWLLICLPLAWFFGHLINDVPVYSARVVAAGLDWSGERGTVTVNRSQRVVEGGGRGGSSTVTHCFGDFAPAAGGAPLKDIRVHVEGGCEAGRTVAARLIRAEPDNWLTGTDQDQAYAGDGWGKALFIVLFMGAFLLIVGGLPIFCAVLFPVMILKGLYDRARARIRGRTADG</sequence>
<dbReference type="RefSeq" id="WP_209209053.1">
    <property type="nucleotide sequence ID" value="NZ_JAFFZM010000001.1"/>
</dbReference>
<gene>
    <name evidence="2" type="ORF">JW613_02765</name>
</gene>
<evidence type="ECO:0000313" key="2">
    <source>
        <dbReference type="EMBL" id="MBO8197240.1"/>
    </source>
</evidence>